<dbReference type="Pfam" id="PF01425">
    <property type="entry name" value="Amidase"/>
    <property type="match status" value="1"/>
</dbReference>
<feature type="chain" id="PRO_5011577023" evidence="1">
    <location>
        <begin position="26"/>
        <end position="547"/>
    </location>
</feature>
<evidence type="ECO:0000313" key="4">
    <source>
        <dbReference type="Proteomes" id="UP000199233"/>
    </source>
</evidence>
<dbReference type="InterPro" id="IPR023631">
    <property type="entry name" value="Amidase_dom"/>
</dbReference>
<dbReference type="AlphaFoldDB" id="A0A1H8ZUN3"/>
<name>A0A1H8ZUN3_9GAMM</name>
<dbReference type="Gene3D" id="3.90.1300.10">
    <property type="entry name" value="Amidase signature (AS) domain"/>
    <property type="match status" value="1"/>
</dbReference>
<dbReference type="Proteomes" id="UP000199233">
    <property type="component" value="Unassembled WGS sequence"/>
</dbReference>
<gene>
    <name evidence="3" type="ORF">SAMN04488038_101163</name>
</gene>
<accession>A0A1H8ZUN3</accession>
<keyword evidence="1" id="KW-0732">Signal</keyword>
<protein>
    <submittedName>
        <fullName evidence="3">Amidase</fullName>
    </submittedName>
</protein>
<evidence type="ECO:0000313" key="3">
    <source>
        <dbReference type="EMBL" id="SEP67983.1"/>
    </source>
</evidence>
<organism evidence="3 4">
    <name type="scientific">Solimonas aquatica</name>
    <dbReference type="NCBI Taxonomy" id="489703"/>
    <lineage>
        <taxon>Bacteria</taxon>
        <taxon>Pseudomonadati</taxon>
        <taxon>Pseudomonadota</taxon>
        <taxon>Gammaproteobacteria</taxon>
        <taxon>Nevskiales</taxon>
        <taxon>Nevskiaceae</taxon>
        <taxon>Solimonas</taxon>
    </lineage>
</organism>
<proteinExistence type="predicted"/>
<dbReference type="RefSeq" id="WP_177188779.1">
    <property type="nucleotide sequence ID" value="NZ_FOFS01000001.1"/>
</dbReference>
<evidence type="ECO:0000256" key="1">
    <source>
        <dbReference type="SAM" id="SignalP"/>
    </source>
</evidence>
<evidence type="ECO:0000259" key="2">
    <source>
        <dbReference type="Pfam" id="PF01425"/>
    </source>
</evidence>
<dbReference type="SUPFAM" id="SSF75304">
    <property type="entry name" value="Amidase signature (AS) enzymes"/>
    <property type="match status" value="1"/>
</dbReference>
<feature type="signal peptide" evidence="1">
    <location>
        <begin position="1"/>
        <end position="25"/>
    </location>
</feature>
<sequence length="547" mass="58321">MNRSFLRFLSGAGLLATAAAHSAIAAPPFAVEEAGIAQIQAAVAGGTLSYAQLTQAYLERIAAYEDGGPRLNAILTLNPKAQAEAAALDAERKRKGARGPLHGIPVLLKDNIDTADMPTSNGSAILRNAIPPDDAYITRALREAGAVILGKAAMGEFAGGSYNSVGGQTLNPYNFKRHTGGSSSGSGAALAANFTVLAVGTDTSTSVRGPSAYNGVVGIRPTTGLISRDGIAPKNLNFDSAGPMARSVSDAAALLSVIAGEDGGADPLNASVWQEMARRYPVKSGHIDWTKYLQAGALKGRKLGVIRDFFGGDPQIDALAEQALAQMRKLGASTVDIHLDAAFLEKYVGEGNRNIRRLSDYRFRQDWEAYLAKFADPTLPKTVAQMVEIYEKEVMKSPLPVEDSVMRLLKASLTTSPEAPEYREFIEKTLPQATQDKLALFSRYGVDALVFPYFASFAPPIRNPAYSIDDPSFVKSEVPQPATLAGYSSVGFPSVVVPMGFGSQGLPMDIGFLGKPYEEGQLIGFAYAYEQATKWRKPSPLLPPLKR</sequence>
<dbReference type="InterPro" id="IPR036928">
    <property type="entry name" value="AS_sf"/>
</dbReference>
<dbReference type="PANTHER" id="PTHR42678">
    <property type="entry name" value="AMIDASE"/>
    <property type="match status" value="1"/>
</dbReference>
<feature type="domain" description="Amidase" evidence="2">
    <location>
        <begin position="53"/>
        <end position="522"/>
    </location>
</feature>
<dbReference type="STRING" id="489703.SAMN04488038_101163"/>
<dbReference type="EMBL" id="FOFS01000001">
    <property type="protein sequence ID" value="SEP67983.1"/>
    <property type="molecule type" value="Genomic_DNA"/>
</dbReference>
<dbReference type="PANTHER" id="PTHR42678:SF34">
    <property type="entry name" value="OS04G0183300 PROTEIN"/>
    <property type="match status" value="1"/>
</dbReference>
<keyword evidence="4" id="KW-1185">Reference proteome</keyword>
<reference evidence="3 4" key="1">
    <citation type="submission" date="2016-10" db="EMBL/GenBank/DDBJ databases">
        <authorList>
            <person name="de Groot N.N."/>
        </authorList>
    </citation>
    <scope>NUCLEOTIDE SEQUENCE [LARGE SCALE GENOMIC DNA]</scope>
    <source>
        <strain evidence="3 4">DSM 25927</strain>
    </source>
</reference>